<dbReference type="AlphaFoldDB" id="A0A087VUL0"/>
<evidence type="ECO:0000313" key="1">
    <source>
        <dbReference type="EMBL" id="AIC91983.1"/>
    </source>
</evidence>
<dbReference type="HOGENOM" id="CLU_2581946_0_0_11"/>
<dbReference type="EMBL" id="CP006018">
    <property type="protein sequence ID" value="AIC91983.1"/>
    <property type="molecule type" value="Genomic_DNA"/>
</dbReference>
<dbReference type="Proteomes" id="UP000028569">
    <property type="component" value="Chromosome"/>
</dbReference>
<proteinExistence type="predicted"/>
<reference evidence="1 2" key="1">
    <citation type="journal article" date="2014" name="Appl. Environ. Microbiol.">
        <title>Genomic encyclopedia of type strains of the genus Bifidobacterium.</title>
        <authorList>
            <person name="Milani C."/>
            <person name="Lugli G.A."/>
            <person name="Duranti S."/>
            <person name="Turroni F."/>
            <person name="Bottacini F."/>
            <person name="Mangifesta M."/>
            <person name="Sanchez B."/>
            <person name="Viappiani A."/>
            <person name="Mancabelli L."/>
            <person name="Taminiau B."/>
            <person name="Delcenserie V."/>
            <person name="Barrangou R."/>
            <person name="Margolles A."/>
            <person name="van Sinderen D."/>
            <person name="Ventura M."/>
        </authorList>
    </citation>
    <scope>NUCLEOTIDE SEQUENCE [LARGE SCALE GENOMIC DNA]</scope>
    <source>
        <strain evidence="1 2">LMG 11587</strain>
    </source>
</reference>
<dbReference type="KEGG" id="bii:BINDI_0710"/>
<dbReference type="OrthoDB" id="3243054at2"/>
<dbReference type="GeneID" id="91566191"/>
<gene>
    <name evidence="1" type="ORF">BINDI_0710</name>
</gene>
<dbReference type="RefSeq" id="WP_033490174.1">
    <property type="nucleotide sequence ID" value="NZ_CP006018.1"/>
</dbReference>
<protein>
    <submittedName>
        <fullName evidence="1">Putative transporter</fullName>
    </submittedName>
</protein>
<name>A0A087VUL0_9BIFI</name>
<accession>A0A087VUL0</accession>
<organism evidence="1 2">
    <name type="scientific">Bifidobacterium [indicum] DSM 20214 = LMG 11587</name>
    <dbReference type="NCBI Taxonomy" id="1341694"/>
    <lineage>
        <taxon>Bacteria</taxon>
        <taxon>Bacillati</taxon>
        <taxon>Actinomycetota</taxon>
        <taxon>Actinomycetes</taxon>
        <taxon>Bifidobacteriales</taxon>
        <taxon>Bifidobacteriaceae</taxon>
        <taxon>Bifidobacterium</taxon>
    </lineage>
</organism>
<sequence>MFKRIFWAGLGVAAGVVLVSKAEAYVRANTPKQAREFVFGADQEQVPQRTLAGLLSEFRSALSQRQSELNKTYMDRFQG</sequence>
<evidence type="ECO:0000313" key="2">
    <source>
        <dbReference type="Proteomes" id="UP000028569"/>
    </source>
</evidence>
<keyword evidence="2" id="KW-1185">Reference proteome</keyword>